<keyword evidence="6 13" id="KW-0812">Transmembrane</keyword>
<sequence length="468" mass="52359">MSSSRFARWQASIRQLPQSLRGRLLMAATMFLVLFSLLTALILEAAFASALRSQIELRLQSHIYTLLSVAEEAQPGELYLPAYLRDERFNQLDSGFYAMVLNSEGERIWRSNSVMPRQFPAIAPGKVGEIEIQEIDNEGESFIAASFPVIWEGIGGSEYRYQFVAIESESNYAGPKTVFQQTLWIGMSVLVVVLVFVLTTIMRWGLKPLKAIARAMNSVEKGEASQLVGDFPAELQPMIDNINLFIRSEHAQKKRYADTMANLAHSLKTPLAVLRGATESDADIDKLRRQVHEQVSRMHDIVRYQLHKAVTKGRRPFASIVRVDTVTVPLVDALRKVYRDKHLEINAQVASACRFAGEEGDLTEILGNLMDNACKWSKSRVELQAKPLPDTDAWTEFVISDDGPGIAEEKRLEVLERGKRLDTQVEGQGIGLSVIVELVHAYDGEMHIGTSTWGGAEVKVVLPARNLY</sequence>
<dbReference type="Pfam" id="PF02518">
    <property type="entry name" value="HATPase_c"/>
    <property type="match status" value="1"/>
</dbReference>
<evidence type="ECO:0000256" key="9">
    <source>
        <dbReference type="ARBA" id="ARBA00022840"/>
    </source>
</evidence>
<dbReference type="Proteomes" id="UP000295375">
    <property type="component" value="Unassembled WGS sequence"/>
</dbReference>
<evidence type="ECO:0000256" key="8">
    <source>
        <dbReference type="ARBA" id="ARBA00022777"/>
    </source>
</evidence>
<feature type="transmembrane region" description="Helical" evidence="13">
    <location>
        <begin position="183"/>
        <end position="206"/>
    </location>
</feature>
<keyword evidence="17" id="KW-1185">Reference proteome</keyword>
<evidence type="ECO:0000256" key="1">
    <source>
        <dbReference type="ARBA" id="ARBA00000085"/>
    </source>
</evidence>
<keyword evidence="12 13" id="KW-0472">Membrane</keyword>
<dbReference type="InterPro" id="IPR036097">
    <property type="entry name" value="HisK_dim/P_sf"/>
</dbReference>
<dbReference type="InterPro" id="IPR005467">
    <property type="entry name" value="His_kinase_dom"/>
</dbReference>
<evidence type="ECO:0000256" key="5">
    <source>
        <dbReference type="ARBA" id="ARBA00022679"/>
    </source>
</evidence>
<evidence type="ECO:0000256" key="6">
    <source>
        <dbReference type="ARBA" id="ARBA00022692"/>
    </source>
</evidence>
<dbReference type="SUPFAM" id="SSF55874">
    <property type="entry name" value="ATPase domain of HSP90 chaperone/DNA topoisomerase II/histidine kinase"/>
    <property type="match status" value="1"/>
</dbReference>
<evidence type="ECO:0000313" key="17">
    <source>
        <dbReference type="Proteomes" id="UP000295375"/>
    </source>
</evidence>
<evidence type="ECO:0000256" key="11">
    <source>
        <dbReference type="ARBA" id="ARBA00023012"/>
    </source>
</evidence>
<reference evidence="16 17" key="1">
    <citation type="submission" date="2019-03" db="EMBL/GenBank/DDBJ databases">
        <title>Genomic Encyclopedia of Type Strains, Phase IV (KMG-IV): sequencing the most valuable type-strain genomes for metagenomic binning, comparative biology and taxonomic classification.</title>
        <authorList>
            <person name="Goeker M."/>
        </authorList>
    </citation>
    <scope>NUCLEOTIDE SEQUENCE [LARGE SCALE GENOMIC DNA]</scope>
    <source>
        <strain evidence="16 17">DSM 103792</strain>
    </source>
</reference>
<dbReference type="InterPro" id="IPR003660">
    <property type="entry name" value="HAMP_dom"/>
</dbReference>
<dbReference type="Gene3D" id="3.30.565.10">
    <property type="entry name" value="Histidine kinase-like ATPase, C-terminal domain"/>
    <property type="match status" value="1"/>
</dbReference>
<evidence type="ECO:0000256" key="3">
    <source>
        <dbReference type="ARBA" id="ARBA00012438"/>
    </source>
</evidence>
<name>A0A4R6UVG3_9GAMM</name>
<feature type="domain" description="Histidine kinase" evidence="14">
    <location>
        <begin position="262"/>
        <end position="466"/>
    </location>
</feature>
<evidence type="ECO:0000259" key="14">
    <source>
        <dbReference type="PROSITE" id="PS50109"/>
    </source>
</evidence>
<dbReference type="InterPro" id="IPR003594">
    <property type="entry name" value="HATPase_dom"/>
</dbReference>
<dbReference type="SUPFAM" id="SSF47384">
    <property type="entry name" value="Homodimeric domain of signal transducing histidine kinase"/>
    <property type="match status" value="1"/>
</dbReference>
<dbReference type="PROSITE" id="PS50109">
    <property type="entry name" value="HIS_KIN"/>
    <property type="match status" value="1"/>
</dbReference>
<dbReference type="SMART" id="SM00387">
    <property type="entry name" value="HATPase_c"/>
    <property type="match status" value="1"/>
</dbReference>
<dbReference type="PANTHER" id="PTHR45436">
    <property type="entry name" value="SENSOR HISTIDINE KINASE YKOH"/>
    <property type="match status" value="1"/>
</dbReference>
<keyword evidence="4" id="KW-0597">Phosphoprotein</keyword>
<dbReference type="CDD" id="cd16954">
    <property type="entry name" value="HATPase_PhoQ-like"/>
    <property type="match status" value="1"/>
</dbReference>
<dbReference type="CDD" id="cd00082">
    <property type="entry name" value="HisKA"/>
    <property type="match status" value="1"/>
</dbReference>
<keyword evidence="10 13" id="KW-1133">Transmembrane helix</keyword>
<dbReference type="AlphaFoldDB" id="A0A4R6UVG3"/>
<evidence type="ECO:0000256" key="12">
    <source>
        <dbReference type="ARBA" id="ARBA00023136"/>
    </source>
</evidence>
<dbReference type="InterPro" id="IPR036890">
    <property type="entry name" value="HATPase_C_sf"/>
</dbReference>
<dbReference type="GO" id="GO:0000155">
    <property type="term" value="F:phosphorelay sensor kinase activity"/>
    <property type="evidence" value="ECO:0007669"/>
    <property type="project" value="InterPro"/>
</dbReference>
<dbReference type="PANTHER" id="PTHR45436:SF4">
    <property type="entry name" value="SENSOR PROTEIN PHOQ"/>
    <property type="match status" value="1"/>
</dbReference>
<evidence type="ECO:0000259" key="15">
    <source>
        <dbReference type="PROSITE" id="PS50885"/>
    </source>
</evidence>
<dbReference type="Gene3D" id="1.10.287.130">
    <property type="match status" value="1"/>
</dbReference>
<dbReference type="InterPro" id="IPR003661">
    <property type="entry name" value="HisK_dim/P_dom"/>
</dbReference>
<keyword evidence="9" id="KW-0067">ATP-binding</keyword>
<proteinExistence type="predicted"/>
<gene>
    <name evidence="16" type="ORF">EV696_101183</name>
</gene>
<comment type="subcellular location">
    <subcellularLocation>
        <location evidence="2">Membrane</location>
    </subcellularLocation>
</comment>
<feature type="domain" description="HAMP" evidence="15">
    <location>
        <begin position="203"/>
        <end position="254"/>
    </location>
</feature>
<protein>
    <recommendedName>
        <fullName evidence="3">histidine kinase</fullName>
        <ecNumber evidence="3">2.7.13.3</ecNumber>
    </recommendedName>
</protein>
<accession>A0A4R6UVG3</accession>
<comment type="catalytic activity">
    <reaction evidence="1">
        <text>ATP + protein L-histidine = ADP + protein N-phospho-L-histidine.</text>
        <dbReference type="EC" id="2.7.13.3"/>
    </reaction>
</comment>
<keyword evidence="7" id="KW-0547">Nucleotide-binding</keyword>
<comment type="caution">
    <text evidence="16">The sequence shown here is derived from an EMBL/GenBank/DDBJ whole genome shotgun (WGS) entry which is preliminary data.</text>
</comment>
<dbReference type="PRINTS" id="PR00344">
    <property type="entry name" value="BCTRLSENSOR"/>
</dbReference>
<dbReference type="EC" id="2.7.13.3" evidence="3"/>
<evidence type="ECO:0000256" key="2">
    <source>
        <dbReference type="ARBA" id="ARBA00004370"/>
    </source>
</evidence>
<evidence type="ECO:0000313" key="16">
    <source>
        <dbReference type="EMBL" id="TDQ51211.1"/>
    </source>
</evidence>
<evidence type="ECO:0000256" key="7">
    <source>
        <dbReference type="ARBA" id="ARBA00022741"/>
    </source>
</evidence>
<evidence type="ECO:0000256" key="4">
    <source>
        <dbReference type="ARBA" id="ARBA00022553"/>
    </source>
</evidence>
<dbReference type="InterPro" id="IPR004358">
    <property type="entry name" value="Sig_transdc_His_kin-like_C"/>
</dbReference>
<dbReference type="InterPro" id="IPR050428">
    <property type="entry name" value="TCS_sensor_his_kinase"/>
</dbReference>
<dbReference type="PROSITE" id="PS50885">
    <property type="entry name" value="HAMP"/>
    <property type="match status" value="1"/>
</dbReference>
<dbReference type="EMBL" id="SNYM01000001">
    <property type="protein sequence ID" value="TDQ51211.1"/>
    <property type="molecule type" value="Genomic_DNA"/>
</dbReference>
<keyword evidence="5" id="KW-0808">Transferase</keyword>
<dbReference type="InterPro" id="IPR058619">
    <property type="entry name" value="PhoQ/CarS-like_HATPase"/>
</dbReference>
<evidence type="ECO:0000256" key="10">
    <source>
        <dbReference type="ARBA" id="ARBA00022989"/>
    </source>
</evidence>
<dbReference type="GO" id="GO:0005524">
    <property type="term" value="F:ATP binding"/>
    <property type="evidence" value="ECO:0007669"/>
    <property type="project" value="UniProtKB-KW"/>
</dbReference>
<dbReference type="GO" id="GO:0005886">
    <property type="term" value="C:plasma membrane"/>
    <property type="evidence" value="ECO:0007669"/>
    <property type="project" value="TreeGrafter"/>
</dbReference>
<organism evidence="16 17">
    <name type="scientific">Permianibacter aggregans</name>
    <dbReference type="NCBI Taxonomy" id="1510150"/>
    <lineage>
        <taxon>Bacteria</taxon>
        <taxon>Pseudomonadati</taxon>
        <taxon>Pseudomonadota</taxon>
        <taxon>Gammaproteobacteria</taxon>
        <taxon>Pseudomonadales</taxon>
        <taxon>Pseudomonadaceae</taxon>
        <taxon>Permianibacter</taxon>
    </lineage>
</organism>
<dbReference type="RefSeq" id="WP_157591452.1">
    <property type="nucleotide sequence ID" value="NZ_CP037953.1"/>
</dbReference>
<keyword evidence="11" id="KW-0902">Two-component regulatory system</keyword>
<keyword evidence="8 16" id="KW-0418">Kinase</keyword>
<evidence type="ECO:0000256" key="13">
    <source>
        <dbReference type="SAM" id="Phobius"/>
    </source>
</evidence>